<keyword evidence="1" id="KW-0548">Nucleotidyltransferase</keyword>
<dbReference type="EMBL" id="BKCJ010988097">
    <property type="protein sequence ID" value="GFC61067.1"/>
    <property type="molecule type" value="Genomic_DNA"/>
</dbReference>
<dbReference type="GO" id="GO:0003964">
    <property type="term" value="F:RNA-directed DNA polymerase activity"/>
    <property type="evidence" value="ECO:0007669"/>
    <property type="project" value="UniProtKB-KW"/>
</dbReference>
<protein>
    <submittedName>
        <fullName evidence="1">Reverse transcriptase domain-containing protein</fullName>
    </submittedName>
</protein>
<keyword evidence="1" id="KW-0695">RNA-directed DNA polymerase</keyword>
<sequence>DKVEKYVGGLPDMIQGSVMASKPKEMHDAFEFATELMDQKIRTLAEHQIENKRNATTTTMVCVHQSATSATRLATWPMIARVLAMLTLVTTREPLGLIRRVPVDMNVVLRNIFKGNAQS</sequence>
<accession>A0A699QB90</accession>
<keyword evidence="1" id="KW-0808">Transferase</keyword>
<organism evidence="1">
    <name type="scientific">Tanacetum cinerariifolium</name>
    <name type="common">Dalmatian daisy</name>
    <name type="synonym">Chrysanthemum cinerariifolium</name>
    <dbReference type="NCBI Taxonomy" id="118510"/>
    <lineage>
        <taxon>Eukaryota</taxon>
        <taxon>Viridiplantae</taxon>
        <taxon>Streptophyta</taxon>
        <taxon>Embryophyta</taxon>
        <taxon>Tracheophyta</taxon>
        <taxon>Spermatophyta</taxon>
        <taxon>Magnoliopsida</taxon>
        <taxon>eudicotyledons</taxon>
        <taxon>Gunneridae</taxon>
        <taxon>Pentapetalae</taxon>
        <taxon>asterids</taxon>
        <taxon>campanulids</taxon>
        <taxon>Asterales</taxon>
        <taxon>Asteraceae</taxon>
        <taxon>Asteroideae</taxon>
        <taxon>Anthemideae</taxon>
        <taxon>Anthemidinae</taxon>
        <taxon>Tanacetum</taxon>
    </lineage>
</organism>
<evidence type="ECO:0000313" key="1">
    <source>
        <dbReference type="EMBL" id="GFC61067.1"/>
    </source>
</evidence>
<feature type="non-terminal residue" evidence="1">
    <location>
        <position position="1"/>
    </location>
</feature>
<name>A0A699QB90_TANCI</name>
<gene>
    <name evidence="1" type="ORF">Tci_833037</name>
</gene>
<comment type="caution">
    <text evidence="1">The sequence shown here is derived from an EMBL/GenBank/DDBJ whole genome shotgun (WGS) entry which is preliminary data.</text>
</comment>
<dbReference type="AlphaFoldDB" id="A0A699QB90"/>
<proteinExistence type="predicted"/>
<reference evidence="1" key="1">
    <citation type="journal article" date="2019" name="Sci. Rep.">
        <title>Draft genome of Tanacetum cinerariifolium, the natural source of mosquito coil.</title>
        <authorList>
            <person name="Yamashiro T."/>
            <person name="Shiraishi A."/>
            <person name="Satake H."/>
            <person name="Nakayama K."/>
        </authorList>
    </citation>
    <scope>NUCLEOTIDE SEQUENCE</scope>
</reference>